<keyword evidence="1" id="KW-0175">Coiled coil</keyword>
<dbReference type="Proteomes" id="UP000825179">
    <property type="component" value="Chromosome"/>
</dbReference>
<name>F5L382_CALTT</name>
<protein>
    <submittedName>
        <fullName evidence="2">Uncharacterized protein</fullName>
    </submittedName>
</protein>
<dbReference type="OrthoDB" id="2927922at2"/>
<gene>
    <name evidence="2" type="ORF">CathTA2_0244</name>
    <name evidence="3" type="ORF">HUR95_08755</name>
</gene>
<reference evidence="2 4" key="1">
    <citation type="journal article" date="2011" name="J. Bacteriol.">
        <title>Draft genome sequence of the thermoalkaliphilic Caldalkalibacillus thermarum strain TA2.A1.</title>
        <authorList>
            <person name="Kalamorz F."/>
            <person name="Keis S."/>
            <person name="McMillan D.G."/>
            <person name="Olsson K."/>
            <person name="Stanton J.A."/>
            <person name="Stockwell P."/>
            <person name="Black M.A."/>
            <person name="Klingeman D.M."/>
            <person name="Land M.L."/>
            <person name="Han C.S."/>
            <person name="Martin S.L."/>
            <person name="Becher S.A."/>
            <person name="Peddie C.J."/>
            <person name="Morgan H.W."/>
            <person name="Matthies D."/>
            <person name="Preiss L."/>
            <person name="Meier T."/>
            <person name="Brown S.D."/>
            <person name="Cook G.M."/>
        </authorList>
    </citation>
    <scope>NUCLEOTIDE SEQUENCE [LARGE SCALE GENOMIC DNA]</scope>
    <source>
        <strain evidence="2 4">TA2.A1</strain>
    </source>
</reference>
<dbReference type="EMBL" id="AFCE01000031">
    <property type="protein sequence ID" value="EGL84199.1"/>
    <property type="molecule type" value="Genomic_DNA"/>
</dbReference>
<keyword evidence="5" id="KW-1185">Reference proteome</keyword>
<evidence type="ECO:0000313" key="2">
    <source>
        <dbReference type="EMBL" id="EGL84199.1"/>
    </source>
</evidence>
<dbReference type="Proteomes" id="UP000010716">
    <property type="component" value="Unassembled WGS sequence"/>
</dbReference>
<dbReference type="RefSeq" id="WP_007502273.1">
    <property type="nucleotide sequence ID" value="NZ_AFCE01000031.1"/>
</dbReference>
<accession>F5L382</accession>
<organism evidence="2 4">
    <name type="scientific">Caldalkalibacillus thermarum (strain TA2.A1)</name>
    <dbReference type="NCBI Taxonomy" id="986075"/>
    <lineage>
        <taxon>Bacteria</taxon>
        <taxon>Bacillati</taxon>
        <taxon>Bacillota</taxon>
        <taxon>Bacilli</taxon>
        <taxon>Bacillales</taxon>
        <taxon>Bacillaceae</taxon>
        <taxon>Caldalkalibacillus</taxon>
    </lineage>
</organism>
<evidence type="ECO:0000256" key="1">
    <source>
        <dbReference type="SAM" id="Coils"/>
    </source>
</evidence>
<dbReference type="AlphaFoldDB" id="F5L382"/>
<dbReference type="KEGG" id="cthu:HUR95_08755"/>
<dbReference type="eggNOG" id="ENOG5033N68">
    <property type="taxonomic scope" value="Bacteria"/>
</dbReference>
<evidence type="ECO:0000313" key="4">
    <source>
        <dbReference type="Proteomes" id="UP000010716"/>
    </source>
</evidence>
<feature type="coiled-coil region" evidence="1">
    <location>
        <begin position="74"/>
        <end position="116"/>
    </location>
</feature>
<dbReference type="EMBL" id="CP082237">
    <property type="protein sequence ID" value="QZT32507.1"/>
    <property type="molecule type" value="Genomic_DNA"/>
</dbReference>
<reference evidence="3" key="3">
    <citation type="submission" date="2021-08" db="EMBL/GenBank/DDBJ databases">
        <authorList>
            <person name="de Jong S."/>
            <person name="van den Broek M."/>
            <person name="Merkel A."/>
            <person name="de la Torre Cortes P."/>
            <person name="Kalamorz F."/>
            <person name="Cook G."/>
            <person name="van Loosdrecht M."/>
            <person name="McMillan D."/>
        </authorList>
    </citation>
    <scope>NUCLEOTIDE SEQUENCE</scope>
    <source>
        <strain evidence="3">TA2.A1</strain>
    </source>
</reference>
<proteinExistence type="predicted"/>
<evidence type="ECO:0000313" key="3">
    <source>
        <dbReference type="EMBL" id="QZT32507.1"/>
    </source>
</evidence>
<reference evidence="3 5" key="2">
    <citation type="journal article" date="2020" name="Extremophiles">
        <title>Genomic analysis of Caldalkalibacillus thermarum TA2.A1 reveals aerobic alkaliphilic metabolism and evolutionary hallmarks linking alkaliphilic bacteria and plant life.</title>
        <authorList>
            <person name="de Jong S.I."/>
            <person name="van den Broek M.A."/>
            <person name="Merkel A.Y."/>
            <person name="de la Torre Cortes P."/>
            <person name="Kalamorz F."/>
            <person name="Cook G.M."/>
            <person name="van Loosdrecht M.C.M."/>
            <person name="McMillan D.G.G."/>
        </authorList>
    </citation>
    <scope>NUCLEOTIDE SEQUENCE [LARGE SCALE GENOMIC DNA]</scope>
    <source>
        <strain evidence="3 5">TA2.A1</strain>
    </source>
</reference>
<evidence type="ECO:0000313" key="5">
    <source>
        <dbReference type="Proteomes" id="UP000825179"/>
    </source>
</evidence>
<sequence>MSIFLNQEVTPKLYVTHSEIKHSSNQEEYRVSEMSVFIKNQQEVNAQLTSVIDKVNQLVEASQLEQSNNFATLLTRMEQQENVTKQLLQNMEDQPAAMMAEQLEQLTKSFEHLKKDIETASFVNQAIMDQLTFQNKTIRHLSRKLKEYETLYQYLLDQQHKQGEINKEISERLALQEAFHETIRKQLDEQKAQTQKISSQVEYLKATLSEYVNHIMDKIGNVYTLISNNLSGSSLAHLGLIKNNEQEKKEKETLTQK</sequence>